<keyword evidence="1" id="KW-0175">Coiled coil</keyword>
<name>A0A8S3VBH7_MYTED</name>
<accession>A0A8S3VBH7</accession>
<organism evidence="2 3">
    <name type="scientific">Mytilus edulis</name>
    <name type="common">Blue mussel</name>
    <dbReference type="NCBI Taxonomy" id="6550"/>
    <lineage>
        <taxon>Eukaryota</taxon>
        <taxon>Metazoa</taxon>
        <taxon>Spiralia</taxon>
        <taxon>Lophotrochozoa</taxon>
        <taxon>Mollusca</taxon>
        <taxon>Bivalvia</taxon>
        <taxon>Autobranchia</taxon>
        <taxon>Pteriomorphia</taxon>
        <taxon>Mytilida</taxon>
        <taxon>Mytiloidea</taxon>
        <taxon>Mytilidae</taxon>
        <taxon>Mytilinae</taxon>
        <taxon>Mytilus</taxon>
    </lineage>
</organism>
<sequence length="263" mass="30074">MLKRSQDNSIRNGSNLYENNIRTEQSNYQDLAQIRNDGNSIYAVTHNSNEYYNTVQTENTKGKNVLKDIQTQKDEFNKNADQLTEEVQQMMKVEKSLKVGLQPNIQLWNSYIPKFLPRRRDSSSVGSLTVDKVELRVNKQYITELKYCHSMSMCSDYLLWLNDCVSSVLMKVKLDEENITITNIKTTIRGFAITTDSDIVLADATPRLKLLSGQNGKIKESKYSVVPLTIISVCITREHRVIVGAESWSNYTCHRKTSDESNG</sequence>
<protein>
    <submittedName>
        <fullName evidence="2">Uncharacterized protein</fullName>
    </submittedName>
</protein>
<dbReference type="AlphaFoldDB" id="A0A8S3VBH7"/>
<proteinExistence type="predicted"/>
<feature type="coiled-coil region" evidence="1">
    <location>
        <begin position="66"/>
        <end position="93"/>
    </location>
</feature>
<evidence type="ECO:0000256" key="1">
    <source>
        <dbReference type="SAM" id="Coils"/>
    </source>
</evidence>
<dbReference type="Proteomes" id="UP000683360">
    <property type="component" value="Unassembled WGS sequence"/>
</dbReference>
<dbReference type="EMBL" id="CAJPWZ010003111">
    <property type="protein sequence ID" value="CAG2252158.1"/>
    <property type="molecule type" value="Genomic_DNA"/>
</dbReference>
<evidence type="ECO:0000313" key="2">
    <source>
        <dbReference type="EMBL" id="CAG2252158.1"/>
    </source>
</evidence>
<comment type="caution">
    <text evidence="2">The sequence shown here is derived from an EMBL/GenBank/DDBJ whole genome shotgun (WGS) entry which is preliminary data.</text>
</comment>
<keyword evidence="3" id="KW-1185">Reference proteome</keyword>
<reference evidence="2" key="1">
    <citation type="submission" date="2021-03" db="EMBL/GenBank/DDBJ databases">
        <authorList>
            <person name="Bekaert M."/>
        </authorList>
    </citation>
    <scope>NUCLEOTIDE SEQUENCE</scope>
</reference>
<gene>
    <name evidence="2" type="ORF">MEDL_63762</name>
</gene>
<evidence type="ECO:0000313" key="3">
    <source>
        <dbReference type="Proteomes" id="UP000683360"/>
    </source>
</evidence>